<proteinExistence type="predicted"/>
<dbReference type="AlphaFoldDB" id="A0A6J8BGV0"/>
<reference evidence="2 3" key="1">
    <citation type="submission" date="2020-06" db="EMBL/GenBank/DDBJ databases">
        <authorList>
            <person name="Li R."/>
            <person name="Bekaert M."/>
        </authorList>
    </citation>
    <scope>NUCLEOTIDE SEQUENCE [LARGE SCALE GENOMIC DNA]</scope>
    <source>
        <strain evidence="3">wild</strain>
    </source>
</reference>
<dbReference type="Proteomes" id="UP000507470">
    <property type="component" value="Unassembled WGS sequence"/>
</dbReference>
<evidence type="ECO:0000256" key="1">
    <source>
        <dbReference type="SAM" id="MobiDB-lite"/>
    </source>
</evidence>
<protein>
    <submittedName>
        <fullName evidence="2">Uncharacterized protein</fullName>
    </submittedName>
</protein>
<sequence>MRKSIFDEKLGCLSYRSLHFSARISNLKSYHERGYIFNIKIETSRISFKRKLKSSQYTQETHVNDNSKQTENSNIFNLLSEGIDTLQEMDRGFKYQGLRIKENENISPKECRINFVVPSNPILTRESLKYTVNAENPGLLSIPLDAFAVQNIEKDVKLSIDGKKKNAPGLGDVGDENLGGYETSPTLQDRKTYLIIYSSSMHSNN</sequence>
<dbReference type="OrthoDB" id="6209173at2759"/>
<accession>A0A6J8BGV0</accession>
<organism evidence="2 3">
    <name type="scientific">Mytilus coruscus</name>
    <name type="common">Sea mussel</name>
    <dbReference type="NCBI Taxonomy" id="42192"/>
    <lineage>
        <taxon>Eukaryota</taxon>
        <taxon>Metazoa</taxon>
        <taxon>Spiralia</taxon>
        <taxon>Lophotrochozoa</taxon>
        <taxon>Mollusca</taxon>
        <taxon>Bivalvia</taxon>
        <taxon>Autobranchia</taxon>
        <taxon>Pteriomorphia</taxon>
        <taxon>Mytilida</taxon>
        <taxon>Mytiloidea</taxon>
        <taxon>Mytilidae</taxon>
        <taxon>Mytilinae</taxon>
        <taxon>Mytilus</taxon>
    </lineage>
</organism>
<dbReference type="EMBL" id="CACVKT020003353">
    <property type="protein sequence ID" value="CAC5383135.1"/>
    <property type="molecule type" value="Genomic_DNA"/>
</dbReference>
<gene>
    <name evidence="2" type="ORF">MCOR_18907</name>
</gene>
<name>A0A6J8BGV0_MYTCO</name>
<evidence type="ECO:0000313" key="2">
    <source>
        <dbReference type="EMBL" id="CAC5383135.1"/>
    </source>
</evidence>
<feature type="region of interest" description="Disordered" evidence="1">
    <location>
        <begin position="165"/>
        <end position="184"/>
    </location>
</feature>
<evidence type="ECO:0000313" key="3">
    <source>
        <dbReference type="Proteomes" id="UP000507470"/>
    </source>
</evidence>
<keyword evidence="3" id="KW-1185">Reference proteome</keyword>